<accession>A0A1T4MJM7</accession>
<dbReference type="SUPFAM" id="SSF47413">
    <property type="entry name" value="lambda repressor-like DNA-binding domains"/>
    <property type="match status" value="1"/>
</dbReference>
<feature type="domain" description="HTH cro/C1-type" evidence="1">
    <location>
        <begin position="10"/>
        <end position="65"/>
    </location>
</feature>
<reference evidence="2 3" key="1">
    <citation type="submission" date="2017-02" db="EMBL/GenBank/DDBJ databases">
        <authorList>
            <person name="Peterson S.W."/>
        </authorList>
    </citation>
    <scope>NUCLEOTIDE SEQUENCE [LARGE SCALE GENOMIC DNA]</scope>
    <source>
        <strain evidence="2 3">ATCC BAA-1030</strain>
    </source>
</reference>
<evidence type="ECO:0000259" key="1">
    <source>
        <dbReference type="PROSITE" id="PS50943"/>
    </source>
</evidence>
<gene>
    <name evidence="2" type="ORF">SAMN02745116_01114</name>
</gene>
<dbReference type="PROSITE" id="PS50943">
    <property type="entry name" value="HTH_CROC1"/>
    <property type="match status" value="1"/>
</dbReference>
<evidence type="ECO:0000313" key="3">
    <source>
        <dbReference type="Proteomes" id="UP000190328"/>
    </source>
</evidence>
<sequence length="305" mass="35697">MNLGNIGEKIRLLREKKGISRETVCEDERDLTYKQLGRIERGESRPTLETLAFIAQQLDVDIADLLSEKKELPKRYLELKNLLFRGIKVYQNEERAETVDEQFDEIYNNYFEDLPRYEQDTIELKQILHDMTLTKTAGSAEEIIAESFDRVYKKDDLDLNDFLIIKLYFNLSILKNEVDTEEVKTLSQKVIEKIESAIDLELLVIGSILTSIAIILIEKKNYEELLKIIEIGEKLRKKTLDFRSKPVFCMLKGKCILFHQKDPELAKQHYQEAITSAEMLEDSFLSEKIKEELRNDLIEYNALFS</sequence>
<dbReference type="Proteomes" id="UP000190328">
    <property type="component" value="Unassembled WGS sequence"/>
</dbReference>
<dbReference type="Pfam" id="PF01381">
    <property type="entry name" value="HTH_3"/>
    <property type="match status" value="1"/>
</dbReference>
<dbReference type="PANTHER" id="PTHR37038">
    <property type="entry name" value="TRANSCRIPTIONAL REGULATOR-RELATED"/>
    <property type="match status" value="1"/>
</dbReference>
<dbReference type="RefSeq" id="WP_078807038.1">
    <property type="nucleotide sequence ID" value="NZ_FUXI01000010.1"/>
</dbReference>
<dbReference type="STRING" id="263852.SAMN02745116_01114"/>
<dbReference type="EMBL" id="FUXI01000010">
    <property type="protein sequence ID" value="SJZ66958.1"/>
    <property type="molecule type" value="Genomic_DNA"/>
</dbReference>
<evidence type="ECO:0000313" key="2">
    <source>
        <dbReference type="EMBL" id="SJZ66958.1"/>
    </source>
</evidence>
<dbReference type="SMART" id="SM00530">
    <property type="entry name" value="HTH_XRE"/>
    <property type="match status" value="1"/>
</dbReference>
<protein>
    <submittedName>
        <fullName evidence="2">Helix-turn-helix domain-containing protein</fullName>
    </submittedName>
</protein>
<dbReference type="Gene3D" id="1.25.40.10">
    <property type="entry name" value="Tetratricopeptide repeat domain"/>
    <property type="match status" value="1"/>
</dbReference>
<organism evidence="2 3">
    <name type="scientific">Pilibacter termitis</name>
    <dbReference type="NCBI Taxonomy" id="263852"/>
    <lineage>
        <taxon>Bacteria</taxon>
        <taxon>Bacillati</taxon>
        <taxon>Bacillota</taxon>
        <taxon>Bacilli</taxon>
        <taxon>Lactobacillales</taxon>
        <taxon>Enterococcaceae</taxon>
        <taxon>Pilibacter</taxon>
    </lineage>
</organism>
<dbReference type="AlphaFoldDB" id="A0A1T4MJM7"/>
<dbReference type="InterPro" id="IPR053163">
    <property type="entry name" value="HTH-type_regulator_Rgg"/>
</dbReference>
<dbReference type="Pfam" id="PF18710">
    <property type="entry name" value="ComR_TPR"/>
    <property type="match status" value="1"/>
</dbReference>
<dbReference type="Gene3D" id="1.10.260.40">
    <property type="entry name" value="lambda repressor-like DNA-binding domains"/>
    <property type="match status" value="1"/>
</dbReference>
<dbReference type="InterPro" id="IPR001387">
    <property type="entry name" value="Cro/C1-type_HTH"/>
</dbReference>
<proteinExistence type="predicted"/>
<name>A0A1T4MJM7_9ENTE</name>
<dbReference type="CDD" id="cd00093">
    <property type="entry name" value="HTH_XRE"/>
    <property type="match status" value="1"/>
</dbReference>
<dbReference type="GO" id="GO:0003677">
    <property type="term" value="F:DNA binding"/>
    <property type="evidence" value="ECO:0007669"/>
    <property type="project" value="InterPro"/>
</dbReference>
<keyword evidence="3" id="KW-1185">Reference proteome</keyword>
<dbReference type="OrthoDB" id="2233180at2"/>
<dbReference type="InterPro" id="IPR010982">
    <property type="entry name" value="Lambda_DNA-bd_dom_sf"/>
</dbReference>
<dbReference type="InterPro" id="IPR011990">
    <property type="entry name" value="TPR-like_helical_dom_sf"/>
</dbReference>
<dbReference type="InterPro" id="IPR040799">
    <property type="entry name" value="ComR_TPR"/>
</dbReference>